<protein>
    <submittedName>
        <fullName evidence="2">Uncharacterized protein</fullName>
    </submittedName>
</protein>
<dbReference type="OrthoDB" id="6350415at2759"/>
<feature type="coiled-coil region" evidence="1">
    <location>
        <begin position="44"/>
        <end position="78"/>
    </location>
</feature>
<proteinExistence type="predicted"/>
<accession>A0A7R8UFG8</accession>
<keyword evidence="3" id="KW-1185">Reference proteome</keyword>
<keyword evidence="1" id="KW-0175">Coiled coil</keyword>
<dbReference type="EMBL" id="LR899009">
    <property type="protein sequence ID" value="CAD7079617.1"/>
    <property type="molecule type" value="Genomic_DNA"/>
</dbReference>
<feature type="coiled-coil region" evidence="1">
    <location>
        <begin position="288"/>
        <end position="392"/>
    </location>
</feature>
<sequence length="415" mass="48762">MLLQIRDENLTLKELLVDTECDFRILERRYASVSQKIIQLQSRNATYFQELKEKDAKYKELSDQYQLLTQSLQSLRTNCACGALQIVYPVVAQAERLAYILSTEKTDEGYALQEYASIQQSQILVNEMDDQVRTMQRKIDLLEKTLEKREQDLQETNARMLQCAQQNEDERLRGVVNRLNAEIAELRSNRRERESSLIAELNRLRQSMDQHVAALSKANDTINSLERQAQGYRRQGDVANKENAMLKAELYKARECAATQDGIEKSLRNQLMQTQSEMTFMKCDLERYTCLMQDIENLKKHCSRLKEANYDLVRKYNDLVEDYNNLEEEYRKLIDIKDQLFNEVENSRQWQKQQKEQDKIISSKFKKLEEHIDTLLDDRKKLIAKINDLHQDTILISGELEQFKDICTGSLRSES</sequence>
<evidence type="ECO:0000313" key="3">
    <source>
        <dbReference type="Proteomes" id="UP000594454"/>
    </source>
</evidence>
<dbReference type="AlphaFoldDB" id="A0A7R8UFG8"/>
<feature type="coiled-coil region" evidence="1">
    <location>
        <begin position="125"/>
        <end position="242"/>
    </location>
</feature>
<evidence type="ECO:0000313" key="2">
    <source>
        <dbReference type="EMBL" id="CAD7079617.1"/>
    </source>
</evidence>
<organism evidence="2 3">
    <name type="scientific">Hermetia illucens</name>
    <name type="common">Black soldier fly</name>
    <dbReference type="NCBI Taxonomy" id="343691"/>
    <lineage>
        <taxon>Eukaryota</taxon>
        <taxon>Metazoa</taxon>
        <taxon>Ecdysozoa</taxon>
        <taxon>Arthropoda</taxon>
        <taxon>Hexapoda</taxon>
        <taxon>Insecta</taxon>
        <taxon>Pterygota</taxon>
        <taxon>Neoptera</taxon>
        <taxon>Endopterygota</taxon>
        <taxon>Diptera</taxon>
        <taxon>Brachycera</taxon>
        <taxon>Stratiomyomorpha</taxon>
        <taxon>Stratiomyidae</taxon>
        <taxon>Hermetiinae</taxon>
        <taxon>Hermetia</taxon>
    </lineage>
</organism>
<name>A0A7R8UFG8_HERIL</name>
<gene>
    <name evidence="2" type="ORF">HERILL_LOCUS2828</name>
</gene>
<evidence type="ECO:0000256" key="1">
    <source>
        <dbReference type="SAM" id="Coils"/>
    </source>
</evidence>
<reference evidence="2 3" key="1">
    <citation type="submission" date="2020-11" db="EMBL/GenBank/DDBJ databases">
        <authorList>
            <person name="Wallbank WR R."/>
            <person name="Pardo Diaz C."/>
            <person name="Kozak K."/>
            <person name="Martin S."/>
            <person name="Jiggins C."/>
            <person name="Moest M."/>
            <person name="Warren A I."/>
            <person name="Generalovic N T."/>
            <person name="Byers J.R.P. K."/>
            <person name="Montejo-Kovacevich G."/>
            <person name="Yen C E."/>
        </authorList>
    </citation>
    <scope>NUCLEOTIDE SEQUENCE [LARGE SCALE GENOMIC DNA]</scope>
</reference>
<dbReference type="Proteomes" id="UP000594454">
    <property type="component" value="Chromosome 1"/>
</dbReference>